<gene>
    <name evidence="1" type="ORF">CDL15_Pgr027406</name>
</gene>
<proteinExistence type="predicted"/>
<dbReference type="AlphaFoldDB" id="A0A218Y251"/>
<organism evidence="1 2">
    <name type="scientific">Punica granatum</name>
    <name type="common">Pomegranate</name>
    <dbReference type="NCBI Taxonomy" id="22663"/>
    <lineage>
        <taxon>Eukaryota</taxon>
        <taxon>Viridiplantae</taxon>
        <taxon>Streptophyta</taxon>
        <taxon>Embryophyta</taxon>
        <taxon>Tracheophyta</taxon>
        <taxon>Spermatophyta</taxon>
        <taxon>Magnoliopsida</taxon>
        <taxon>eudicotyledons</taxon>
        <taxon>Gunneridae</taxon>
        <taxon>Pentapetalae</taxon>
        <taxon>rosids</taxon>
        <taxon>malvids</taxon>
        <taxon>Myrtales</taxon>
        <taxon>Lythraceae</taxon>
        <taxon>Punica</taxon>
    </lineage>
</organism>
<reference evidence="2" key="1">
    <citation type="journal article" date="2017" name="Plant J.">
        <title>The pomegranate (Punica granatum L.) genome and the genomics of punicalagin biosynthesis.</title>
        <authorList>
            <person name="Qin G."/>
            <person name="Xu C."/>
            <person name="Ming R."/>
            <person name="Tang H."/>
            <person name="Guyot R."/>
            <person name="Kramer E.M."/>
            <person name="Hu Y."/>
            <person name="Yi X."/>
            <person name="Qi Y."/>
            <person name="Xu X."/>
            <person name="Gao Z."/>
            <person name="Pan H."/>
            <person name="Jian J."/>
            <person name="Tian Y."/>
            <person name="Yue Z."/>
            <person name="Xu Y."/>
        </authorList>
    </citation>
    <scope>NUCLEOTIDE SEQUENCE [LARGE SCALE GENOMIC DNA]</scope>
    <source>
        <strain evidence="2">cv. Dabenzi</strain>
    </source>
</reference>
<comment type="caution">
    <text evidence="1">The sequence shown here is derived from an EMBL/GenBank/DDBJ whole genome shotgun (WGS) entry which is preliminary data.</text>
</comment>
<accession>A0A218Y251</accession>
<dbReference type="Proteomes" id="UP000197138">
    <property type="component" value="Unassembled WGS sequence"/>
</dbReference>
<evidence type="ECO:0000313" key="1">
    <source>
        <dbReference type="EMBL" id="OWM90919.1"/>
    </source>
</evidence>
<dbReference type="EMBL" id="MTKT01000527">
    <property type="protein sequence ID" value="OWM90919.1"/>
    <property type="molecule type" value="Genomic_DNA"/>
</dbReference>
<evidence type="ECO:0000313" key="2">
    <source>
        <dbReference type="Proteomes" id="UP000197138"/>
    </source>
</evidence>
<name>A0A218Y251_PUNGR</name>
<protein>
    <submittedName>
        <fullName evidence="1">Uncharacterized protein</fullName>
    </submittedName>
</protein>
<sequence>MGVMRSGRVYVNLETAGKGKAPVATFGAVLEAAPIPPKKVYEEEAEYQHCILVHRLQRRVAIATGTMTRQA</sequence>